<evidence type="ECO:0000313" key="2">
    <source>
        <dbReference type="EMBL" id="QRW25127.1"/>
    </source>
</evidence>
<name>A0A8H2ZYS2_9AGAM</name>
<proteinExistence type="predicted"/>
<dbReference type="Proteomes" id="UP000663840">
    <property type="component" value="Unassembled WGS sequence"/>
</dbReference>
<dbReference type="Gene3D" id="2.80.10.50">
    <property type="match status" value="1"/>
</dbReference>
<sequence>MSLRKGVYCIQNVGSGQPWVATSSVSRGLLPLPVPLRTILSEDRRTPLEIIPIDDDKYQLRVYGDFVFRDKEDLKEPVKISFEAIEIEDIWWVIERGSSEGHFRIKDVVSEGYWTRHKGEKEGKTVEKYGEGEYEIEGEGVPIRLEQANGDLLQEWRIIRN</sequence>
<gene>
    <name evidence="1" type="ORF">RDB_LOCUS9957</name>
    <name evidence="2" type="ORF">RhiXN_07076</name>
</gene>
<reference evidence="1" key="2">
    <citation type="submission" date="2021-01" db="EMBL/GenBank/DDBJ databases">
        <authorList>
            <person name="Kaushik A."/>
        </authorList>
    </citation>
    <scope>NUCLEOTIDE SEQUENCE</scope>
    <source>
        <strain evidence="1">AG1-1A</strain>
    </source>
</reference>
<dbReference type="EMBL" id="CAJMWR010000186">
    <property type="protein sequence ID" value="CAE6353910.1"/>
    <property type="molecule type" value="Genomic_DNA"/>
</dbReference>
<accession>A0A8H2ZYS2</accession>
<dbReference type="EMBL" id="CP059670">
    <property type="protein sequence ID" value="QRW25127.1"/>
    <property type="molecule type" value="Genomic_DNA"/>
</dbReference>
<evidence type="ECO:0000313" key="3">
    <source>
        <dbReference type="Proteomes" id="UP000663840"/>
    </source>
</evidence>
<dbReference type="Proteomes" id="UP000650533">
    <property type="component" value="Chromosome 13"/>
</dbReference>
<dbReference type="AlphaFoldDB" id="A0A8H2ZYS2"/>
<evidence type="ECO:0000313" key="1">
    <source>
        <dbReference type="EMBL" id="CAE6353910.1"/>
    </source>
</evidence>
<organism evidence="1 3">
    <name type="scientific">Rhizoctonia solani</name>
    <dbReference type="NCBI Taxonomy" id="456999"/>
    <lineage>
        <taxon>Eukaryota</taxon>
        <taxon>Fungi</taxon>
        <taxon>Dikarya</taxon>
        <taxon>Basidiomycota</taxon>
        <taxon>Agaricomycotina</taxon>
        <taxon>Agaricomycetes</taxon>
        <taxon>Cantharellales</taxon>
        <taxon>Ceratobasidiaceae</taxon>
        <taxon>Rhizoctonia</taxon>
    </lineage>
</organism>
<protein>
    <submittedName>
        <fullName evidence="2">Peptidase inhibitor i66</fullName>
    </submittedName>
</protein>
<reference evidence="2" key="1">
    <citation type="submission" date="2020-05" db="EMBL/GenBank/DDBJ databases">
        <title>Evolutionary and genomic comparisons of hybrid uninucleate and nonhybrid Rhizoctonia fungi.</title>
        <authorList>
            <person name="Li C."/>
            <person name="Chen X."/>
        </authorList>
    </citation>
    <scope>NUCLEOTIDE SEQUENCE</scope>
    <source>
        <strain evidence="2">AG-1 IA</strain>
    </source>
</reference>